<dbReference type="InterPro" id="IPR006665">
    <property type="entry name" value="OmpA-like"/>
</dbReference>
<dbReference type="InterPro" id="IPR036737">
    <property type="entry name" value="OmpA-like_sf"/>
</dbReference>
<evidence type="ECO:0000256" key="6">
    <source>
        <dbReference type="ARBA" id="ARBA00023237"/>
    </source>
</evidence>
<keyword evidence="5" id="KW-1015">Disulfide bond</keyword>
<dbReference type="CDD" id="cd07185">
    <property type="entry name" value="OmpA_C-like"/>
    <property type="match status" value="2"/>
</dbReference>
<dbReference type="EMBL" id="CP001804">
    <property type="protein sequence ID" value="ACY14006.1"/>
    <property type="molecule type" value="Genomic_DNA"/>
</dbReference>
<dbReference type="InterPro" id="IPR006664">
    <property type="entry name" value="OMP_bac"/>
</dbReference>
<evidence type="ECO:0000256" key="7">
    <source>
        <dbReference type="PROSITE-ProRule" id="PRU00473"/>
    </source>
</evidence>
<dbReference type="PRINTS" id="PR01021">
    <property type="entry name" value="OMPADOMAIN"/>
</dbReference>
<dbReference type="Proteomes" id="UP000001880">
    <property type="component" value="Chromosome"/>
</dbReference>
<keyword evidence="3" id="KW-0677">Repeat</keyword>
<dbReference type="PANTHER" id="PTHR30329:SF21">
    <property type="entry name" value="LIPOPROTEIN YIAD-RELATED"/>
    <property type="match status" value="1"/>
</dbReference>
<keyword evidence="11" id="KW-1185">Reference proteome</keyword>
<dbReference type="InterPro" id="IPR011936">
    <property type="entry name" value="Myxo_disulph_rpt"/>
</dbReference>
<feature type="domain" description="OmpA-like" evidence="9">
    <location>
        <begin position="1670"/>
        <end position="1788"/>
    </location>
</feature>
<dbReference type="GO" id="GO:0009279">
    <property type="term" value="C:cell outer membrane"/>
    <property type="evidence" value="ECO:0007669"/>
    <property type="project" value="UniProtKB-SubCell"/>
</dbReference>
<evidence type="ECO:0000256" key="5">
    <source>
        <dbReference type="ARBA" id="ARBA00023157"/>
    </source>
</evidence>
<dbReference type="Gene3D" id="3.30.1330.60">
    <property type="entry name" value="OmpA-like domain"/>
    <property type="match status" value="3"/>
</dbReference>
<protein>
    <submittedName>
        <fullName evidence="10">Cysteine-rich repeat protein</fullName>
    </submittedName>
</protein>
<feature type="domain" description="OmpA-like" evidence="9">
    <location>
        <begin position="1434"/>
        <end position="1547"/>
    </location>
</feature>
<dbReference type="Pfam" id="PF00691">
    <property type="entry name" value="OmpA"/>
    <property type="match status" value="2"/>
</dbReference>
<evidence type="ECO:0000259" key="9">
    <source>
        <dbReference type="PROSITE" id="PS51123"/>
    </source>
</evidence>
<organism evidence="10 11">
    <name type="scientific">Haliangium ochraceum (strain DSM 14365 / JCM 11303 / SMP-2)</name>
    <dbReference type="NCBI Taxonomy" id="502025"/>
    <lineage>
        <taxon>Bacteria</taxon>
        <taxon>Pseudomonadati</taxon>
        <taxon>Myxococcota</taxon>
        <taxon>Polyangia</taxon>
        <taxon>Haliangiales</taxon>
        <taxon>Kofleriaceae</taxon>
        <taxon>Haliangium</taxon>
    </lineage>
</organism>
<sequence>MKHDRELHRIPPPAWAPGASRRWLLGASAAILVLIPAAAQAQSTVIDEFSLGQPTVASNANNVEVASTSDGVDSSILGGERDISVRRLGGASDARIEAFGDPDELTFSTGGGGTFGQATIVWDGDDDAAEVGNIAFTGLRDSADGPVDLSFGGRSDSLELRTTSGDTLPLTVRIELFADAGTSAVISRTQPNGNQVLRFRFSDFTVSGTPENFDITDVGAIRLDFITASDAAGLDVDIDFVQGSASLLVRMVDQVLDSNGDPKAEPAGPGDIIRYTVTIENPDDNGDLASAAQEFAFDPALLPGGGLTTLVPGSVSVPNAGSAGLTVNEGNGAGDSRVLVAVDPVADRAGTGACPGDNSVAGCRSFSFDVQVPRTLSPALLREFAEGSFLPAQGSLTSVTATGISTTLLTNDPDIASPVRSGGEPRENLTLVAGFCGNGELDPGEGCDGGGDPDDFCTDECFIDSAENCPPDQSCPAPGCTPGDANCPSCNDTAPGEVGDDSCASGFCNPDAGVCQECGDGELDPGEGCDDGNAASGDGCSASCLIESIEEVGDCALGSCTPPPADCTPGSSDCPRCNDAAPGRTGGDSCVSGFCSQLDGVAVCMNCGNGTIDEREGCDNPGRAVSEECTASCLIASCPSGSDCDPACTITPGEPSDPSCHACTGDELCDSGDCRDSGDGGICVSAGCGDGVVDDNEGCDDGNRDSGDGCSATCLIESCVGYPDCDRDCTHVPGAPSNQQPPCARCNDEEPGRTGDDSCAGGFCDRDDGTGVCIDVAVCGNGVLEFGEGCDDGNTANGDGCNEVCRIESLERVGECRIDQCTGGDSSCTPGSPGCSACNTSAPGEIGDASCASGFCNADGFCQDCGDGDLDSFEGCDDGNLEGGDACSASCRIESCIEGVSCDQSECEPGSPDCHVCSDDQAGVTGDDSCESGYCIPGTNVCGVRQPRLAGGGCSAGDGGVGLGLGVLLLAFLAAWRRRRAVAVGVLVSASFIAPATVRAQDDTRNFSAERFKLASDSDGILGVESGTVIGHLNWDLGFWLGYADDPLALYLEEAGGDNERVDSFLTRRIGGEVVAVLGFGKRLQLGVQIPVILDQNYSFMDTALAPQSSAGLGDVSIHPKLQLLFAEDFGVDVAILPMLTVPSRGSDSYFGESTWSFSPTLAVSRQMDRVGLAGNIGYRLRSDNPEVLGLEVADEWFVRAGAGVRVNDDVQQPLSVNVSASLATSAADLFGELGGNYAEALVGADYWVDRDWKLLAGGGLGLTPGFGAPDWRVLAGLRYARRPMECAAPLVERAGACVHDCQAPYVAEGDDCVLPPCPAGYQRVGEECVIPVQCGGNPPNSDADCDGLPTPPWILLGPPEAAYDPERREPRDPEQPVDPGGYAFGHAVPPPAGEDEFPADIEQYDYCPTVPGEAKYHGCPAPTVVTDTCSADSGRGAVRVAPELAFVPGSALLSLPSRVPLEALAERAAAEPELLVAIDVGGAGAEPGLAQRRADAVAAFLASKGVDLGQVSVLGRGDAASVGADDAATYPVRFERRCPSEIPPTTLCKELEIGDDFKIAYELNSANLQAASKEMLERDVLWILRAHPQIRVEVQGHTSGEGKLAYNMELSQRRAQSVVDFLVEHGIEGERLSAVGHGPKVPLVTPENSEADRERNRRIEFSIQPRRECGTCEKFQVGKILFEFNSGVIKEESFPELDSVVRKLQSNPAVHLLIEGHTSSEGSARYNRRLSGVRAASVRKYLVEHGVEANRLASKGVGEAQLLIAPDDTEEARETNRRVEFTITRGRPVCPD</sequence>
<evidence type="ECO:0000256" key="4">
    <source>
        <dbReference type="ARBA" id="ARBA00023136"/>
    </source>
</evidence>
<dbReference type="HOGENOM" id="CLU_238271_0_0_7"/>
<dbReference type="InterPro" id="IPR050330">
    <property type="entry name" value="Bact_OuterMem_StrucFunc"/>
</dbReference>
<dbReference type="PROSITE" id="PS51123">
    <property type="entry name" value="OMPA_2"/>
    <property type="match status" value="3"/>
</dbReference>
<dbReference type="STRING" id="502025.Hoch_1452"/>
<dbReference type="InterPro" id="IPR025737">
    <property type="entry name" value="FApF"/>
</dbReference>
<dbReference type="NCBIfam" id="TIGR02232">
    <property type="entry name" value="myxo_disulf_rpt"/>
    <property type="match status" value="4"/>
</dbReference>
<reference evidence="10 11" key="1">
    <citation type="journal article" date="2010" name="Stand. Genomic Sci.">
        <title>Complete genome sequence of Haliangium ochraceum type strain (SMP-2).</title>
        <authorList>
            <consortium name="US DOE Joint Genome Institute (JGI-PGF)"/>
            <person name="Ivanova N."/>
            <person name="Daum C."/>
            <person name="Lang E."/>
            <person name="Abt B."/>
            <person name="Kopitz M."/>
            <person name="Saunders E."/>
            <person name="Lapidus A."/>
            <person name="Lucas S."/>
            <person name="Glavina Del Rio T."/>
            <person name="Nolan M."/>
            <person name="Tice H."/>
            <person name="Copeland A."/>
            <person name="Cheng J.F."/>
            <person name="Chen F."/>
            <person name="Bruce D."/>
            <person name="Goodwin L."/>
            <person name="Pitluck S."/>
            <person name="Mavromatis K."/>
            <person name="Pati A."/>
            <person name="Mikhailova N."/>
            <person name="Chen A."/>
            <person name="Palaniappan K."/>
            <person name="Land M."/>
            <person name="Hauser L."/>
            <person name="Chang Y.J."/>
            <person name="Jeffries C.D."/>
            <person name="Detter J.C."/>
            <person name="Brettin T."/>
            <person name="Rohde M."/>
            <person name="Goker M."/>
            <person name="Bristow J."/>
            <person name="Markowitz V."/>
            <person name="Eisen J.A."/>
            <person name="Hugenholtz P."/>
            <person name="Kyrpides N.C."/>
            <person name="Klenk H.P."/>
        </authorList>
    </citation>
    <scope>NUCLEOTIDE SEQUENCE [LARGE SCALE GENOMIC DNA]</scope>
    <source>
        <strain evidence="11">DSM 14365 / CIP 107738 / JCM 11303 / AJ 13395 / SMP-2</strain>
    </source>
</reference>
<gene>
    <name evidence="10" type="ordered locus">Hoch_1452</name>
</gene>
<evidence type="ECO:0000256" key="2">
    <source>
        <dbReference type="ARBA" id="ARBA00022729"/>
    </source>
</evidence>
<evidence type="ECO:0000313" key="11">
    <source>
        <dbReference type="Proteomes" id="UP000001880"/>
    </source>
</evidence>
<proteinExistence type="predicted"/>
<dbReference type="SUPFAM" id="SSF103088">
    <property type="entry name" value="OmpA-like"/>
    <property type="match status" value="3"/>
</dbReference>
<feature type="region of interest" description="Disordered" evidence="8">
    <location>
        <begin position="1361"/>
        <end position="1399"/>
    </location>
</feature>
<evidence type="ECO:0000256" key="8">
    <source>
        <dbReference type="SAM" id="MobiDB-lite"/>
    </source>
</evidence>
<keyword evidence="6" id="KW-0998">Cell outer membrane</keyword>
<comment type="subcellular location">
    <subcellularLocation>
        <location evidence="1">Cell outer membrane</location>
    </subcellularLocation>
</comment>
<dbReference type="eggNOG" id="COG2885">
    <property type="taxonomic scope" value="Bacteria"/>
</dbReference>
<feature type="compositionally biased region" description="Basic and acidic residues" evidence="8">
    <location>
        <begin position="1365"/>
        <end position="1375"/>
    </location>
</feature>
<evidence type="ECO:0000256" key="1">
    <source>
        <dbReference type="ARBA" id="ARBA00004442"/>
    </source>
</evidence>
<name>D0LUW6_HALO1</name>
<dbReference type="Pfam" id="PF13557">
    <property type="entry name" value="Phenol_MetA_deg"/>
    <property type="match status" value="1"/>
</dbReference>
<dbReference type="PANTHER" id="PTHR30329">
    <property type="entry name" value="STATOR ELEMENT OF FLAGELLAR MOTOR COMPLEX"/>
    <property type="match status" value="1"/>
</dbReference>
<evidence type="ECO:0000256" key="3">
    <source>
        <dbReference type="ARBA" id="ARBA00022737"/>
    </source>
</evidence>
<accession>D0LUW6</accession>
<evidence type="ECO:0000313" key="10">
    <source>
        <dbReference type="EMBL" id="ACY14006.1"/>
    </source>
</evidence>
<feature type="domain" description="OmpA-like" evidence="9">
    <location>
        <begin position="1549"/>
        <end position="1668"/>
    </location>
</feature>
<keyword evidence="2" id="KW-0732">Signal</keyword>
<dbReference type="KEGG" id="hoh:Hoch_1452"/>
<keyword evidence="4 7" id="KW-0472">Membrane</keyword>